<accession>A0AAD8AUN5</accession>
<evidence type="ECO:0000313" key="1">
    <source>
        <dbReference type="EMBL" id="KAK0041310.1"/>
    </source>
</evidence>
<reference evidence="1" key="1">
    <citation type="journal article" date="2023" name="PLoS Negl. Trop. Dis.">
        <title>A genome sequence for Biomphalaria pfeifferi, the major vector snail for the human-infecting parasite Schistosoma mansoni.</title>
        <authorList>
            <person name="Bu L."/>
            <person name="Lu L."/>
            <person name="Laidemitt M.R."/>
            <person name="Zhang S.M."/>
            <person name="Mutuku M."/>
            <person name="Mkoji G."/>
            <person name="Steinauer M."/>
            <person name="Loker E.S."/>
        </authorList>
    </citation>
    <scope>NUCLEOTIDE SEQUENCE</scope>
    <source>
        <strain evidence="1">KasaAsao</strain>
    </source>
</reference>
<dbReference type="Proteomes" id="UP001233172">
    <property type="component" value="Unassembled WGS sequence"/>
</dbReference>
<comment type="caution">
    <text evidence="1">The sequence shown here is derived from an EMBL/GenBank/DDBJ whole genome shotgun (WGS) entry which is preliminary data.</text>
</comment>
<evidence type="ECO:0000313" key="2">
    <source>
        <dbReference type="Proteomes" id="UP001233172"/>
    </source>
</evidence>
<keyword evidence="2" id="KW-1185">Reference proteome</keyword>
<dbReference type="EMBL" id="JASAOG010000279">
    <property type="protein sequence ID" value="KAK0041310.1"/>
    <property type="molecule type" value="Genomic_DNA"/>
</dbReference>
<proteinExistence type="predicted"/>
<dbReference type="AlphaFoldDB" id="A0AAD8AUN5"/>
<gene>
    <name evidence="1" type="ORF">Bpfe_029245</name>
</gene>
<organism evidence="1 2">
    <name type="scientific">Biomphalaria pfeifferi</name>
    <name type="common">Bloodfluke planorb</name>
    <name type="synonym">Freshwater snail</name>
    <dbReference type="NCBI Taxonomy" id="112525"/>
    <lineage>
        <taxon>Eukaryota</taxon>
        <taxon>Metazoa</taxon>
        <taxon>Spiralia</taxon>
        <taxon>Lophotrochozoa</taxon>
        <taxon>Mollusca</taxon>
        <taxon>Gastropoda</taxon>
        <taxon>Heterobranchia</taxon>
        <taxon>Euthyneura</taxon>
        <taxon>Panpulmonata</taxon>
        <taxon>Hygrophila</taxon>
        <taxon>Lymnaeoidea</taxon>
        <taxon>Planorbidae</taxon>
        <taxon>Biomphalaria</taxon>
    </lineage>
</organism>
<protein>
    <submittedName>
        <fullName evidence="1">Uncharacterized protein</fullName>
    </submittedName>
</protein>
<name>A0AAD8AUN5_BIOPF</name>
<reference evidence="1" key="2">
    <citation type="submission" date="2023-04" db="EMBL/GenBank/DDBJ databases">
        <authorList>
            <person name="Bu L."/>
            <person name="Lu L."/>
            <person name="Laidemitt M.R."/>
            <person name="Zhang S.M."/>
            <person name="Mutuku M."/>
            <person name="Mkoji G."/>
            <person name="Steinauer M."/>
            <person name="Loker E.S."/>
        </authorList>
    </citation>
    <scope>NUCLEOTIDE SEQUENCE</scope>
    <source>
        <strain evidence="1">KasaAsao</strain>
        <tissue evidence="1">Whole Snail</tissue>
    </source>
</reference>
<sequence length="68" mass="8058">MGILKTLEDIESWIFSEIWKTLNHGPPHNSGRQRIMDIFRNLEDIESWASSQLWKTLNLGYFQKSGRH</sequence>